<proteinExistence type="predicted"/>
<accession>A0A839R1P5</accession>
<dbReference type="RefSeq" id="WP_183377227.1">
    <property type="nucleotide sequence ID" value="NZ_CBCSFZ010000026.1"/>
</dbReference>
<reference evidence="2 3" key="1">
    <citation type="submission" date="2020-08" db="EMBL/GenBank/DDBJ databases">
        <title>Sequencing the genomes of 1000 actinobacteria strains.</title>
        <authorList>
            <person name="Klenk H.-P."/>
        </authorList>
    </citation>
    <scope>NUCLEOTIDE SEQUENCE [LARGE SCALE GENOMIC DNA]</scope>
    <source>
        <strain evidence="2 3">DSM 23040</strain>
    </source>
</reference>
<evidence type="ECO:0000313" key="2">
    <source>
        <dbReference type="EMBL" id="MBB3023927.1"/>
    </source>
</evidence>
<dbReference type="Proteomes" id="UP000568050">
    <property type="component" value="Unassembled WGS sequence"/>
</dbReference>
<gene>
    <name evidence="2" type="ORF">FHX50_002233</name>
</gene>
<feature type="region of interest" description="Disordered" evidence="1">
    <location>
        <begin position="1"/>
        <end position="26"/>
    </location>
</feature>
<dbReference type="EMBL" id="JACHWP010000017">
    <property type="protein sequence ID" value="MBB3023927.1"/>
    <property type="molecule type" value="Genomic_DNA"/>
</dbReference>
<protein>
    <submittedName>
        <fullName evidence="2">Uncharacterized protein</fullName>
    </submittedName>
</protein>
<evidence type="ECO:0000256" key="1">
    <source>
        <dbReference type="SAM" id="MobiDB-lite"/>
    </source>
</evidence>
<organism evidence="2 3">
    <name type="scientific">Helcobacillus massiliensis</name>
    <dbReference type="NCBI Taxonomy" id="521392"/>
    <lineage>
        <taxon>Bacteria</taxon>
        <taxon>Bacillati</taxon>
        <taxon>Actinomycetota</taxon>
        <taxon>Actinomycetes</taxon>
        <taxon>Micrococcales</taxon>
        <taxon>Dermabacteraceae</taxon>
        <taxon>Helcobacillus</taxon>
    </lineage>
</organism>
<dbReference type="AlphaFoldDB" id="A0A839R1P5"/>
<dbReference type="InterPro" id="IPR025935">
    <property type="entry name" value="AbiH"/>
</dbReference>
<dbReference type="Pfam" id="PF14253">
    <property type="entry name" value="AbiH"/>
    <property type="match status" value="1"/>
</dbReference>
<evidence type="ECO:0000313" key="3">
    <source>
        <dbReference type="Proteomes" id="UP000568050"/>
    </source>
</evidence>
<comment type="caution">
    <text evidence="2">The sequence shown here is derived from an EMBL/GenBank/DDBJ whole genome shotgun (WGS) entry which is preliminary data.</text>
</comment>
<sequence>MSWIEGASSGDPKQNGTGPGFTRFTPDEFDRLRRQHNIMVLVGNGFDIQALHDYSQPVDSRYEPFFHYLTMRNFDSDNAIFCHMNEELKWHRMYGGHSNWSDVEAAVAAALKKDPGQAREFFEDLQDIQAAFAQFLQIVAPSSLLDKIGADARDFKWGHTSLSEFLRDFSDEQRFKLLHFPARIDHYHLFNFLFVNFNYTTLLDNYIYLDQRQFDPLKHSTVDTNFLFKNDPRGFWRPGREPDLGYSGYVTSDVVHPHGVLSTPRSLLFGVDAEDDYKKTRTPADHLKKPYWSQAHALYRNHFTQADLFIIFGCSLGESDGWWWRNIVRSLRVTKRQTCSDAHRFSPGEVVEESAELIIYRRQDSDGHTVESVKEKFLEAASVPLEAGWRQEVLDRIHVIIYDDETPRTFLNTRRHGVPSHLPTQG</sequence>
<name>A0A839R1P5_9MICO</name>
<keyword evidence="3" id="KW-1185">Reference proteome</keyword>